<dbReference type="NCBIfam" id="NF001310">
    <property type="entry name" value="PRK00258.1-2"/>
    <property type="match status" value="1"/>
</dbReference>
<proteinExistence type="inferred from homology"/>
<feature type="binding site" evidence="8">
    <location>
        <position position="66"/>
    </location>
    <ligand>
        <name>shikimate</name>
        <dbReference type="ChEBI" id="CHEBI:36208"/>
    </ligand>
</feature>
<dbReference type="InterPro" id="IPR011342">
    <property type="entry name" value="Shikimate_DH"/>
</dbReference>
<evidence type="ECO:0000313" key="12">
    <source>
        <dbReference type="EMBL" id="QIE56296.1"/>
    </source>
</evidence>
<dbReference type="Pfam" id="PF01488">
    <property type="entry name" value="Shikimate_DH"/>
    <property type="match status" value="1"/>
</dbReference>
<feature type="domain" description="Quinate/shikimate 5-dehydrogenase/glutamyl-tRNA reductase" evidence="9">
    <location>
        <begin position="126"/>
        <end position="198"/>
    </location>
</feature>
<keyword evidence="4 8" id="KW-0521">NADP</keyword>
<feature type="domain" description="SDH C-terminal" evidence="11">
    <location>
        <begin position="245"/>
        <end position="275"/>
    </location>
</feature>
<dbReference type="NCBIfam" id="NF001312">
    <property type="entry name" value="PRK00258.1-4"/>
    <property type="match status" value="1"/>
</dbReference>
<dbReference type="NCBIfam" id="TIGR00507">
    <property type="entry name" value="aroE"/>
    <property type="match status" value="1"/>
</dbReference>
<evidence type="ECO:0000259" key="11">
    <source>
        <dbReference type="Pfam" id="PF18317"/>
    </source>
</evidence>
<evidence type="ECO:0000256" key="6">
    <source>
        <dbReference type="ARBA" id="ARBA00023141"/>
    </source>
</evidence>
<comment type="subunit">
    <text evidence="8">Homodimer.</text>
</comment>
<dbReference type="InterPro" id="IPR036291">
    <property type="entry name" value="NAD(P)-bd_dom_sf"/>
</dbReference>
<evidence type="ECO:0000256" key="8">
    <source>
        <dbReference type="HAMAP-Rule" id="MF_00222"/>
    </source>
</evidence>
<dbReference type="UniPathway" id="UPA00053">
    <property type="reaction ID" value="UER00087"/>
</dbReference>
<dbReference type="InterPro" id="IPR022893">
    <property type="entry name" value="Shikimate_DH_fam"/>
</dbReference>
<dbReference type="GO" id="GO:0050661">
    <property type="term" value="F:NADP binding"/>
    <property type="evidence" value="ECO:0007669"/>
    <property type="project" value="InterPro"/>
</dbReference>
<comment type="function">
    <text evidence="8">Involved in the biosynthesis of the chorismate, which leads to the biosynthesis of aromatic amino acids. Catalyzes the reversible NADPH linked reduction of 3-dehydroshikimate (DHSA) to yield shikimate (SA).</text>
</comment>
<dbReference type="GO" id="GO:0019632">
    <property type="term" value="P:shikimate metabolic process"/>
    <property type="evidence" value="ECO:0007669"/>
    <property type="project" value="InterPro"/>
</dbReference>
<dbReference type="AlphaFoldDB" id="A0A7L5C1E2"/>
<keyword evidence="13" id="KW-1185">Reference proteome</keyword>
<name>A0A7L5C1E2_9RHOB</name>
<comment type="caution">
    <text evidence="8">Lacks conserved residue(s) required for the propagation of feature annotation.</text>
</comment>
<feature type="binding site" evidence="8">
    <location>
        <position position="245"/>
    </location>
    <ligand>
        <name>NADP(+)</name>
        <dbReference type="ChEBI" id="CHEBI:58349"/>
    </ligand>
</feature>
<feature type="domain" description="Shikimate dehydrogenase substrate binding N-terminal" evidence="10">
    <location>
        <begin position="11"/>
        <end position="93"/>
    </location>
</feature>
<evidence type="ECO:0000313" key="13">
    <source>
        <dbReference type="Proteomes" id="UP000503336"/>
    </source>
</evidence>
<dbReference type="PANTHER" id="PTHR21089">
    <property type="entry name" value="SHIKIMATE DEHYDROGENASE"/>
    <property type="match status" value="1"/>
</dbReference>
<dbReference type="EC" id="1.1.1.25" evidence="2 8"/>
<dbReference type="InterPro" id="IPR006151">
    <property type="entry name" value="Shikm_DH/Glu-tRNA_Rdtase"/>
</dbReference>
<feature type="active site" description="Proton acceptor" evidence="8">
    <location>
        <position position="70"/>
    </location>
</feature>
<feature type="binding site" evidence="8">
    <location>
        <position position="222"/>
    </location>
    <ligand>
        <name>NADP(+)</name>
        <dbReference type="ChEBI" id="CHEBI:58349"/>
    </ligand>
</feature>
<dbReference type="GO" id="GO:0004764">
    <property type="term" value="F:shikimate 3-dehydrogenase (NADP+) activity"/>
    <property type="evidence" value="ECO:0007669"/>
    <property type="project" value="UniProtKB-UniRule"/>
</dbReference>
<keyword evidence="5 8" id="KW-0560">Oxidoreductase</keyword>
<dbReference type="PANTHER" id="PTHR21089:SF1">
    <property type="entry name" value="BIFUNCTIONAL 3-DEHYDROQUINATE DEHYDRATASE_SHIKIMATE DEHYDROGENASE, CHLOROPLASTIC"/>
    <property type="match status" value="1"/>
</dbReference>
<dbReference type="GO" id="GO:0008652">
    <property type="term" value="P:amino acid biosynthetic process"/>
    <property type="evidence" value="ECO:0007669"/>
    <property type="project" value="UniProtKB-KW"/>
</dbReference>
<comment type="pathway">
    <text evidence="1 8">Metabolic intermediate biosynthesis; chorismate biosynthesis; chorismate from D-erythrose 4-phosphate and phosphoenolpyruvate: step 4/7.</text>
</comment>
<dbReference type="Gene3D" id="3.40.50.720">
    <property type="entry name" value="NAD(P)-binding Rossmann-like Domain"/>
    <property type="match status" value="1"/>
</dbReference>
<evidence type="ECO:0000256" key="5">
    <source>
        <dbReference type="ARBA" id="ARBA00023002"/>
    </source>
</evidence>
<dbReference type="Pfam" id="PF18317">
    <property type="entry name" value="SDH_C"/>
    <property type="match status" value="1"/>
</dbReference>
<dbReference type="InterPro" id="IPR046346">
    <property type="entry name" value="Aminoacid_DH-like_N_sf"/>
</dbReference>
<dbReference type="GO" id="GO:0009073">
    <property type="term" value="P:aromatic amino acid family biosynthetic process"/>
    <property type="evidence" value="ECO:0007669"/>
    <property type="project" value="UniProtKB-KW"/>
</dbReference>
<dbReference type="KEGG" id="hdh:G5B40_12985"/>
<dbReference type="Gene3D" id="3.40.50.10860">
    <property type="entry name" value="Leucine Dehydrogenase, chain A, domain 1"/>
    <property type="match status" value="1"/>
</dbReference>
<gene>
    <name evidence="8" type="primary">aroE</name>
    <name evidence="12" type="ORF">G5B40_12985</name>
</gene>
<evidence type="ECO:0000256" key="2">
    <source>
        <dbReference type="ARBA" id="ARBA00012962"/>
    </source>
</evidence>
<dbReference type="RefSeq" id="WP_165099345.1">
    <property type="nucleotide sequence ID" value="NZ_CP049056.1"/>
</dbReference>
<keyword evidence="6 8" id="KW-0057">Aromatic amino acid biosynthesis</keyword>
<dbReference type="SUPFAM" id="SSF51735">
    <property type="entry name" value="NAD(P)-binding Rossmann-fold domains"/>
    <property type="match status" value="1"/>
</dbReference>
<feature type="binding site" evidence="8">
    <location>
        <position position="224"/>
    </location>
    <ligand>
        <name>shikimate</name>
        <dbReference type="ChEBI" id="CHEBI:36208"/>
    </ligand>
</feature>
<comment type="catalytic activity">
    <reaction evidence="7 8">
        <text>shikimate + NADP(+) = 3-dehydroshikimate + NADPH + H(+)</text>
        <dbReference type="Rhea" id="RHEA:17737"/>
        <dbReference type="ChEBI" id="CHEBI:15378"/>
        <dbReference type="ChEBI" id="CHEBI:16630"/>
        <dbReference type="ChEBI" id="CHEBI:36208"/>
        <dbReference type="ChEBI" id="CHEBI:57783"/>
        <dbReference type="ChEBI" id="CHEBI:58349"/>
        <dbReference type="EC" id="1.1.1.25"/>
    </reaction>
</comment>
<evidence type="ECO:0000256" key="1">
    <source>
        <dbReference type="ARBA" id="ARBA00004871"/>
    </source>
</evidence>
<feature type="binding site" evidence="8">
    <location>
        <position position="252"/>
    </location>
    <ligand>
        <name>shikimate</name>
        <dbReference type="ChEBI" id="CHEBI:36208"/>
    </ligand>
</feature>
<organism evidence="12 13">
    <name type="scientific">Pikeienuella piscinae</name>
    <dbReference type="NCBI Taxonomy" id="2748098"/>
    <lineage>
        <taxon>Bacteria</taxon>
        <taxon>Pseudomonadati</taxon>
        <taxon>Pseudomonadota</taxon>
        <taxon>Alphaproteobacteria</taxon>
        <taxon>Rhodobacterales</taxon>
        <taxon>Paracoccaceae</taxon>
        <taxon>Pikeienuella</taxon>
    </lineage>
</organism>
<feature type="binding site" evidence="8">
    <location>
        <position position="107"/>
    </location>
    <ligand>
        <name>shikimate</name>
        <dbReference type="ChEBI" id="CHEBI:36208"/>
    </ligand>
</feature>
<dbReference type="Proteomes" id="UP000503336">
    <property type="component" value="Chromosome"/>
</dbReference>
<dbReference type="EMBL" id="CP049056">
    <property type="protein sequence ID" value="QIE56296.1"/>
    <property type="molecule type" value="Genomic_DNA"/>
</dbReference>
<sequence>MIGSAMLHAGVMGWPVAHSRSPEIHGYWLKKYGIQGSYERVPSDPSDFETDVHRLRDSGWRGVNVTIPHKEAALSLADEATPRARAIGAANTITFSRSGRILADNTDAFGFIENLKERAGASWRREAPAIVLGAGGAARAVVHALLESGARTVTLANRTQSRAEALATAFGPPARAVEWAGIGEALAGAGLIVNTTSAGMDGRPPLDIDFAAAPADVIVTDIVYTPLITPFLDAATARGLIAIDGLGMLLHQARPGFEAWFGVAPQVDETLRALMLAP</sequence>
<dbReference type="GO" id="GO:0009423">
    <property type="term" value="P:chorismate biosynthetic process"/>
    <property type="evidence" value="ECO:0007669"/>
    <property type="project" value="UniProtKB-UniRule"/>
</dbReference>
<evidence type="ECO:0000256" key="4">
    <source>
        <dbReference type="ARBA" id="ARBA00022857"/>
    </source>
</evidence>
<dbReference type="HAMAP" id="MF_00222">
    <property type="entry name" value="Shikimate_DH_AroE"/>
    <property type="match status" value="1"/>
</dbReference>
<feature type="binding site" evidence="8">
    <location>
        <begin position="157"/>
        <end position="162"/>
    </location>
    <ligand>
        <name>NADP(+)</name>
        <dbReference type="ChEBI" id="CHEBI:58349"/>
    </ligand>
</feature>
<evidence type="ECO:0000256" key="7">
    <source>
        <dbReference type="ARBA" id="ARBA00049442"/>
    </source>
</evidence>
<feature type="binding site" evidence="8">
    <location>
        <begin position="133"/>
        <end position="137"/>
    </location>
    <ligand>
        <name>NADP(+)</name>
        <dbReference type="ChEBI" id="CHEBI:58349"/>
    </ligand>
</feature>
<feature type="binding site" evidence="8">
    <location>
        <position position="91"/>
    </location>
    <ligand>
        <name>shikimate</name>
        <dbReference type="ChEBI" id="CHEBI:36208"/>
    </ligand>
</feature>
<dbReference type="CDD" id="cd01065">
    <property type="entry name" value="NAD_bind_Shikimate_DH"/>
    <property type="match status" value="1"/>
</dbReference>
<dbReference type="SUPFAM" id="SSF53223">
    <property type="entry name" value="Aminoacid dehydrogenase-like, N-terminal domain"/>
    <property type="match status" value="1"/>
</dbReference>
<evidence type="ECO:0000256" key="3">
    <source>
        <dbReference type="ARBA" id="ARBA00022605"/>
    </source>
</evidence>
<accession>A0A7L5C1E2</accession>
<dbReference type="InterPro" id="IPR013708">
    <property type="entry name" value="Shikimate_DH-bd_N"/>
</dbReference>
<evidence type="ECO:0000259" key="10">
    <source>
        <dbReference type="Pfam" id="PF08501"/>
    </source>
</evidence>
<dbReference type="Pfam" id="PF08501">
    <property type="entry name" value="Shikimate_dh_N"/>
    <property type="match status" value="1"/>
</dbReference>
<evidence type="ECO:0000259" key="9">
    <source>
        <dbReference type="Pfam" id="PF01488"/>
    </source>
</evidence>
<feature type="binding site" evidence="8">
    <location>
        <begin position="19"/>
        <end position="21"/>
    </location>
    <ligand>
        <name>shikimate</name>
        <dbReference type="ChEBI" id="CHEBI:36208"/>
    </ligand>
</feature>
<dbReference type="InterPro" id="IPR041121">
    <property type="entry name" value="SDH_C"/>
</dbReference>
<keyword evidence="3 8" id="KW-0028">Amino-acid biosynthesis</keyword>
<comment type="similarity">
    <text evidence="8">Belongs to the shikimate dehydrogenase family.</text>
</comment>
<dbReference type="GO" id="GO:0005829">
    <property type="term" value="C:cytosol"/>
    <property type="evidence" value="ECO:0007669"/>
    <property type="project" value="TreeGrafter"/>
</dbReference>
<protein>
    <recommendedName>
        <fullName evidence="2 8">Shikimate dehydrogenase (NADP(+))</fullName>
        <shortName evidence="8">SDH</shortName>
        <ecNumber evidence="2 8">1.1.1.25</ecNumber>
    </recommendedName>
</protein>
<reference evidence="12 13" key="1">
    <citation type="submission" date="2020-02" db="EMBL/GenBank/DDBJ databases">
        <title>complete genome sequence of Rhodobacteraceae bacterium.</title>
        <authorList>
            <person name="Park J."/>
            <person name="Kim Y.-S."/>
            <person name="Kim K.-H."/>
        </authorList>
    </citation>
    <scope>NUCLEOTIDE SEQUENCE [LARGE SCALE GENOMIC DNA]</scope>
    <source>
        <strain evidence="12 13">RR4-56</strain>
    </source>
</reference>